<gene>
    <name evidence="2" type="ORF">GCM10009129_07840</name>
</gene>
<name>A0ABP3FDB3_9GAMM</name>
<keyword evidence="1" id="KW-0812">Transmembrane</keyword>
<reference evidence="3" key="1">
    <citation type="journal article" date="2019" name="Int. J. Syst. Evol. Microbiol.">
        <title>The Global Catalogue of Microorganisms (GCM) 10K type strain sequencing project: providing services to taxonomists for standard genome sequencing and annotation.</title>
        <authorList>
            <consortium name="The Broad Institute Genomics Platform"/>
            <consortium name="The Broad Institute Genome Sequencing Center for Infectious Disease"/>
            <person name="Wu L."/>
            <person name="Ma J."/>
        </authorList>
    </citation>
    <scope>NUCLEOTIDE SEQUENCE [LARGE SCALE GENOMIC DNA]</scope>
    <source>
        <strain evidence="3">JCM 16343</strain>
    </source>
</reference>
<keyword evidence="1" id="KW-1133">Transmembrane helix</keyword>
<comment type="caution">
    <text evidence="2">The sequence shown here is derived from an EMBL/GenBank/DDBJ whole genome shotgun (WGS) entry which is preliminary data.</text>
</comment>
<dbReference type="EMBL" id="BAAAFR010000001">
    <property type="protein sequence ID" value="GAA0312956.1"/>
    <property type="molecule type" value="Genomic_DNA"/>
</dbReference>
<accession>A0ABP3FDB3</accession>
<evidence type="ECO:0000313" key="2">
    <source>
        <dbReference type="EMBL" id="GAA0312956.1"/>
    </source>
</evidence>
<keyword evidence="3" id="KW-1185">Reference proteome</keyword>
<dbReference type="Proteomes" id="UP001501787">
    <property type="component" value="Unassembled WGS sequence"/>
</dbReference>
<evidence type="ECO:0000313" key="3">
    <source>
        <dbReference type="Proteomes" id="UP001501787"/>
    </source>
</evidence>
<protein>
    <submittedName>
        <fullName evidence="2">Uncharacterized protein</fullName>
    </submittedName>
</protein>
<feature type="transmembrane region" description="Helical" evidence="1">
    <location>
        <begin position="71"/>
        <end position="89"/>
    </location>
</feature>
<feature type="transmembrane region" description="Helical" evidence="1">
    <location>
        <begin position="39"/>
        <end position="59"/>
    </location>
</feature>
<proteinExistence type="predicted"/>
<sequence length="100" mass="11034">MNFFSYLVLGGLSYAAGWATRKHVLPPADVDAPYSFTHPKIVMCMLAFFVLMLPISALISRYALGHEGLDVLFVVVNSAAATFVYSFGLNPDQKKYDLPD</sequence>
<organism evidence="2 3">
    <name type="scientific">Psychrobacter aestuarii</name>
    <dbReference type="NCBI Taxonomy" id="556327"/>
    <lineage>
        <taxon>Bacteria</taxon>
        <taxon>Pseudomonadati</taxon>
        <taxon>Pseudomonadota</taxon>
        <taxon>Gammaproteobacteria</taxon>
        <taxon>Moraxellales</taxon>
        <taxon>Moraxellaceae</taxon>
        <taxon>Psychrobacter</taxon>
    </lineage>
</organism>
<dbReference type="RefSeq" id="WP_201503733.1">
    <property type="nucleotide sequence ID" value="NZ_BAAAFR010000001.1"/>
</dbReference>
<keyword evidence="1" id="KW-0472">Membrane</keyword>
<evidence type="ECO:0000256" key="1">
    <source>
        <dbReference type="SAM" id="Phobius"/>
    </source>
</evidence>